<dbReference type="InterPro" id="IPR013805">
    <property type="entry name" value="GrpE_CC"/>
</dbReference>
<protein>
    <recommendedName>
        <fullName evidence="8 10">Protein GrpE</fullName>
    </recommendedName>
    <alternativeName>
        <fullName evidence="9 10">HSP-70 cofactor</fullName>
    </alternativeName>
</protein>
<evidence type="ECO:0000256" key="13">
    <source>
        <dbReference type="SAM" id="MobiDB-lite"/>
    </source>
</evidence>
<sequence length="221" mass="23374">MTDHPIGTGTGSGGDDETRPRFTDKRRIDPLTGAVRDPETEGQARADAAAGTAEGDAPAAGPSAAGAGDASAPSGADDELAQARALADERLADLQRLQAEYVNYRRRVDRDRDVARDQTVVGVVEALMGVLDDVELARQHGELADGPFAAIAEKLETALGRFGWQRYGAAGEPFDPNVHEALMHAHSDDVTEPTVVQVLQPGHRVGERVVRAARVAVAEPQ</sequence>
<comment type="caution">
    <text evidence="14">The sequence shown here is derived from an EMBL/GenBank/DDBJ whole genome shotgun (WGS) entry which is preliminary data.</text>
</comment>
<evidence type="ECO:0000256" key="8">
    <source>
        <dbReference type="ARBA" id="ARBA00072274"/>
    </source>
</evidence>
<evidence type="ECO:0000256" key="5">
    <source>
        <dbReference type="ARBA" id="ARBA00023016"/>
    </source>
</evidence>
<name>A0A0A0BUD1_9CELL</name>
<dbReference type="PANTHER" id="PTHR21237:SF23">
    <property type="entry name" value="GRPE PROTEIN HOMOLOG, MITOCHONDRIAL"/>
    <property type="match status" value="1"/>
</dbReference>
<evidence type="ECO:0000256" key="12">
    <source>
        <dbReference type="SAM" id="Coils"/>
    </source>
</evidence>
<evidence type="ECO:0000256" key="9">
    <source>
        <dbReference type="ARBA" id="ARBA00076414"/>
    </source>
</evidence>
<dbReference type="Pfam" id="PF01025">
    <property type="entry name" value="GrpE"/>
    <property type="match status" value="1"/>
</dbReference>
<feature type="compositionally biased region" description="Basic and acidic residues" evidence="13">
    <location>
        <begin position="16"/>
        <end position="29"/>
    </location>
</feature>
<gene>
    <name evidence="10" type="primary">grpE</name>
    <name evidence="14" type="ORF">N868_05570</name>
</gene>
<feature type="coiled-coil region" evidence="12">
    <location>
        <begin position="80"/>
        <end position="114"/>
    </location>
</feature>
<comment type="function">
    <text evidence="7 10">Participates actively in the response to hyperosmotic and heat shock by preventing the aggregation of stress-denatured proteins, in association with DnaK and GrpE. It is the nucleotide exchange factor for DnaK and may function as a thermosensor. Unfolded proteins bind initially to DnaJ; upon interaction with the DnaJ-bound protein, DnaK hydrolyzes its bound ATP, resulting in the formation of a stable complex. GrpE releases ADP from DnaK; ATP binding to DnaK triggers the release of the substrate protein, thus completing the reaction cycle. Several rounds of ATP-dependent interactions between DnaJ, DnaK and GrpE are required for fully efficient folding.</text>
</comment>
<keyword evidence="5 10" id="KW-0346">Stress response</keyword>
<evidence type="ECO:0000256" key="4">
    <source>
        <dbReference type="ARBA" id="ARBA00022490"/>
    </source>
</evidence>
<dbReference type="InterPro" id="IPR000740">
    <property type="entry name" value="GrpE"/>
</dbReference>
<dbReference type="FunFam" id="2.30.22.10:FF:000001">
    <property type="entry name" value="Protein GrpE"/>
    <property type="match status" value="1"/>
</dbReference>
<comment type="subcellular location">
    <subcellularLocation>
        <location evidence="1 10">Cytoplasm</location>
    </subcellularLocation>
</comment>
<keyword evidence="6 10" id="KW-0143">Chaperone</keyword>
<dbReference type="RefSeq" id="WP_052426023.1">
    <property type="nucleotide sequence ID" value="NZ_AXCY01000018.1"/>
</dbReference>
<dbReference type="SUPFAM" id="SSF51064">
    <property type="entry name" value="Head domain of nucleotide exchange factor GrpE"/>
    <property type="match status" value="1"/>
</dbReference>
<keyword evidence="12" id="KW-0175">Coiled coil</keyword>
<dbReference type="GO" id="GO:0006457">
    <property type="term" value="P:protein folding"/>
    <property type="evidence" value="ECO:0007669"/>
    <property type="project" value="InterPro"/>
</dbReference>
<dbReference type="GO" id="GO:0000774">
    <property type="term" value="F:adenyl-nucleotide exchange factor activity"/>
    <property type="evidence" value="ECO:0007669"/>
    <property type="project" value="InterPro"/>
</dbReference>
<dbReference type="AlphaFoldDB" id="A0A0A0BUD1"/>
<evidence type="ECO:0000256" key="6">
    <source>
        <dbReference type="ARBA" id="ARBA00023186"/>
    </source>
</evidence>
<proteinExistence type="inferred from homology"/>
<dbReference type="EMBL" id="AXCY01000018">
    <property type="protein sequence ID" value="KGM11590.1"/>
    <property type="molecule type" value="Genomic_DNA"/>
</dbReference>
<comment type="similarity">
    <text evidence="2 10 11">Belongs to the GrpE family.</text>
</comment>
<evidence type="ECO:0000313" key="14">
    <source>
        <dbReference type="EMBL" id="KGM11590.1"/>
    </source>
</evidence>
<feature type="compositionally biased region" description="Low complexity" evidence="13">
    <location>
        <begin position="45"/>
        <end position="75"/>
    </location>
</feature>
<dbReference type="GO" id="GO:0005737">
    <property type="term" value="C:cytoplasm"/>
    <property type="evidence" value="ECO:0007669"/>
    <property type="project" value="UniProtKB-SubCell"/>
</dbReference>
<evidence type="ECO:0000256" key="7">
    <source>
        <dbReference type="ARBA" id="ARBA00053401"/>
    </source>
</evidence>
<dbReference type="PRINTS" id="PR00773">
    <property type="entry name" value="GRPEPROTEIN"/>
</dbReference>
<evidence type="ECO:0000256" key="11">
    <source>
        <dbReference type="RuleBase" id="RU004478"/>
    </source>
</evidence>
<reference evidence="14 15" key="1">
    <citation type="submission" date="2013-08" db="EMBL/GenBank/DDBJ databases">
        <title>Genome sequencing of Cellulomonas carbonis T26.</title>
        <authorList>
            <person name="Chen F."/>
            <person name="Li Y."/>
            <person name="Wang G."/>
        </authorList>
    </citation>
    <scope>NUCLEOTIDE SEQUENCE [LARGE SCALE GENOMIC DNA]</scope>
    <source>
        <strain evidence="14 15">T26</strain>
    </source>
</reference>
<feature type="region of interest" description="Disordered" evidence="13">
    <location>
        <begin position="1"/>
        <end position="79"/>
    </location>
</feature>
<comment type="subunit">
    <text evidence="3 10">Homodimer.</text>
</comment>
<reference evidence="14 15" key="2">
    <citation type="journal article" date="2015" name="Stand. Genomic Sci.">
        <title>Draft genome sequence of Cellulomonas carbonis T26(T) and comparative analysis of six Cellulomonas genomes.</title>
        <authorList>
            <person name="Zhuang W."/>
            <person name="Zhang S."/>
            <person name="Xia X."/>
            <person name="Wang G."/>
        </authorList>
    </citation>
    <scope>NUCLEOTIDE SEQUENCE [LARGE SCALE GENOMIC DNA]</scope>
    <source>
        <strain evidence="14 15">T26</strain>
    </source>
</reference>
<evidence type="ECO:0000256" key="3">
    <source>
        <dbReference type="ARBA" id="ARBA00011738"/>
    </source>
</evidence>
<evidence type="ECO:0000313" key="15">
    <source>
        <dbReference type="Proteomes" id="UP000029839"/>
    </source>
</evidence>
<keyword evidence="15" id="KW-1185">Reference proteome</keyword>
<dbReference type="GO" id="GO:0042803">
    <property type="term" value="F:protein homodimerization activity"/>
    <property type="evidence" value="ECO:0007669"/>
    <property type="project" value="InterPro"/>
</dbReference>
<evidence type="ECO:0000256" key="1">
    <source>
        <dbReference type="ARBA" id="ARBA00004496"/>
    </source>
</evidence>
<dbReference type="GO" id="GO:0051087">
    <property type="term" value="F:protein-folding chaperone binding"/>
    <property type="evidence" value="ECO:0007669"/>
    <property type="project" value="InterPro"/>
</dbReference>
<dbReference type="HAMAP" id="MF_01151">
    <property type="entry name" value="GrpE"/>
    <property type="match status" value="1"/>
</dbReference>
<dbReference type="InterPro" id="IPR009012">
    <property type="entry name" value="GrpE_head"/>
</dbReference>
<dbReference type="Gene3D" id="3.90.20.20">
    <property type="match status" value="1"/>
</dbReference>
<dbReference type="Proteomes" id="UP000029839">
    <property type="component" value="Unassembled WGS sequence"/>
</dbReference>
<dbReference type="PANTHER" id="PTHR21237">
    <property type="entry name" value="GRPE PROTEIN"/>
    <property type="match status" value="1"/>
</dbReference>
<evidence type="ECO:0000256" key="10">
    <source>
        <dbReference type="HAMAP-Rule" id="MF_01151"/>
    </source>
</evidence>
<evidence type="ECO:0000256" key="2">
    <source>
        <dbReference type="ARBA" id="ARBA00009054"/>
    </source>
</evidence>
<dbReference type="Gene3D" id="2.30.22.10">
    <property type="entry name" value="Head domain of nucleotide exchange factor GrpE"/>
    <property type="match status" value="1"/>
</dbReference>
<dbReference type="GO" id="GO:0051082">
    <property type="term" value="F:unfolded protein binding"/>
    <property type="evidence" value="ECO:0007669"/>
    <property type="project" value="TreeGrafter"/>
</dbReference>
<organism evidence="14 15">
    <name type="scientific">Cellulomonas carbonis T26</name>
    <dbReference type="NCBI Taxonomy" id="947969"/>
    <lineage>
        <taxon>Bacteria</taxon>
        <taxon>Bacillati</taxon>
        <taxon>Actinomycetota</taxon>
        <taxon>Actinomycetes</taxon>
        <taxon>Micrococcales</taxon>
        <taxon>Cellulomonadaceae</taxon>
        <taxon>Cellulomonas</taxon>
    </lineage>
</organism>
<accession>A0A0A0BUD1</accession>
<dbReference type="SUPFAM" id="SSF58014">
    <property type="entry name" value="Coiled-coil domain of nucleotide exchange factor GrpE"/>
    <property type="match status" value="1"/>
</dbReference>
<keyword evidence="4 10" id="KW-0963">Cytoplasm</keyword>